<evidence type="ECO:0000256" key="3">
    <source>
        <dbReference type="ARBA" id="ARBA00023015"/>
    </source>
</evidence>
<feature type="compositionally biased region" description="Low complexity" evidence="7">
    <location>
        <begin position="87"/>
        <end position="112"/>
    </location>
</feature>
<organism evidence="10 11">
    <name type="scientific">Orchesella dallaii</name>
    <dbReference type="NCBI Taxonomy" id="48710"/>
    <lineage>
        <taxon>Eukaryota</taxon>
        <taxon>Metazoa</taxon>
        <taxon>Ecdysozoa</taxon>
        <taxon>Arthropoda</taxon>
        <taxon>Hexapoda</taxon>
        <taxon>Collembola</taxon>
        <taxon>Entomobryomorpha</taxon>
        <taxon>Entomobryoidea</taxon>
        <taxon>Orchesellidae</taxon>
        <taxon>Orchesellinae</taxon>
        <taxon>Orchesella</taxon>
    </lineage>
</organism>
<keyword evidence="5" id="KW-0804">Transcription</keyword>
<reference evidence="10 11" key="1">
    <citation type="submission" date="2024-08" db="EMBL/GenBank/DDBJ databases">
        <authorList>
            <person name="Cucini C."/>
            <person name="Frati F."/>
        </authorList>
    </citation>
    <scope>NUCLEOTIDE SEQUENCE [LARGE SCALE GENOMIC DNA]</scope>
</reference>
<feature type="compositionally biased region" description="Polar residues" evidence="7">
    <location>
        <begin position="32"/>
        <end position="86"/>
    </location>
</feature>
<dbReference type="Proteomes" id="UP001642540">
    <property type="component" value="Unassembled WGS sequence"/>
</dbReference>
<evidence type="ECO:0000313" key="10">
    <source>
        <dbReference type="EMBL" id="CAL8084252.1"/>
    </source>
</evidence>
<dbReference type="Pfam" id="PF09270">
    <property type="entry name" value="BTD"/>
    <property type="match status" value="1"/>
</dbReference>
<evidence type="ECO:0000256" key="4">
    <source>
        <dbReference type="ARBA" id="ARBA00023125"/>
    </source>
</evidence>
<evidence type="ECO:0008006" key="12">
    <source>
        <dbReference type="Google" id="ProtNLM"/>
    </source>
</evidence>
<dbReference type="InterPro" id="IPR008967">
    <property type="entry name" value="p53-like_TF_DNA-bd_sf"/>
</dbReference>
<dbReference type="CDD" id="cd01176">
    <property type="entry name" value="IPT_RBP-Jkappa"/>
    <property type="match status" value="1"/>
</dbReference>
<evidence type="ECO:0000259" key="9">
    <source>
        <dbReference type="SMART" id="SM01268"/>
    </source>
</evidence>
<keyword evidence="11" id="KW-1185">Reference proteome</keyword>
<dbReference type="SMART" id="SM01267">
    <property type="entry name" value="LAG1_DNAbind"/>
    <property type="match status" value="1"/>
</dbReference>
<dbReference type="InterPro" id="IPR014756">
    <property type="entry name" value="Ig_E-set"/>
</dbReference>
<proteinExistence type="inferred from homology"/>
<dbReference type="InterPro" id="IPR015350">
    <property type="entry name" value="Beta-trefoil_DNA-bd_dom"/>
</dbReference>
<dbReference type="SUPFAM" id="SSF81296">
    <property type="entry name" value="E set domains"/>
    <property type="match status" value="1"/>
</dbReference>
<dbReference type="EMBL" id="CAXLJM020000018">
    <property type="protein sequence ID" value="CAL8084252.1"/>
    <property type="molecule type" value="Genomic_DNA"/>
</dbReference>
<dbReference type="InterPro" id="IPR040159">
    <property type="entry name" value="CLS_fam"/>
</dbReference>
<keyword evidence="4" id="KW-0238">DNA-binding</keyword>
<dbReference type="InterPro" id="IPR037095">
    <property type="entry name" value="RBP-J/Cbf11_DNA-bd_sf"/>
</dbReference>
<dbReference type="Gene3D" id="2.80.10.50">
    <property type="match status" value="1"/>
</dbReference>
<sequence>MPVVMDPTERAASPWGQYHFALSGSYEGSEPSAPNTATPADNWDTTPLQDHQLTPFSNSATDSPNAPTSVSQYYLQQSDICVQSDPQQHQQAQQQQQQQQELSPNSQNCGPPQQGPGSGQHDQQQQQQQGNQQQPPPPPPQLNMNGHVDYGPTGGPVAVPVSVPGLIPGPGGTLVPNNPVDLSSPARHPLDPHDRRNYKHHTLQPIGTILHNLDHPHTSGFVPGSLTPPEKMNGGDPTLLHGHQHHLTHMSSSPTALPPHFGLTHGALMPHPVHTPPSPLPTPSPPVPFERFSYLNSSAIYRGKEQRLTRDAMKRYLRDRGDMVLVVQHAKVAQKSYGNEKRFFCPPPCIYLYGDGWRRKRDQLLKEGETEQGSQLCAFIGIGNSDQDMQQLDLNGKQYCAAKTLYISDSDKRKHFMLSVKMFYGNGQDVGLFHSKRIKVISKPSKKKQSLKNADLCIASGTKVALFNRLRSQTVSTRYLHVENGTFHASSTQWGAFTIHLLDDNESESEKFSVRDGYIHYGSTVKLVCSITGMALPRLIIRKVDKQMALLDADDPVSQLHKCAFYMKDTERMYLCLSQERIIQFQATPCPKEPNKEMINDGASWTIISTDKAEYQFFEGMGPVRSPITPVPVVHSLHLNGGGDVAMLELTGENFSPNLRVWFGDVEAETMFRCQESMLCVVPDISAFRGEWLWVRQPTQVPVSLVRSDGIIYATGLTFTYTPEPGPRPHCPNTDDIMRNALCPPPPHHPGPHLHPHPQHLPPPRPHHMQHLHDEPTPIHYELSSPTGL</sequence>
<evidence type="ECO:0000256" key="2">
    <source>
        <dbReference type="ARBA" id="ARBA00009704"/>
    </source>
</evidence>
<evidence type="ECO:0000256" key="7">
    <source>
        <dbReference type="SAM" id="MobiDB-lite"/>
    </source>
</evidence>
<accession>A0ABP1Q070</accession>
<evidence type="ECO:0000256" key="1">
    <source>
        <dbReference type="ARBA" id="ARBA00004123"/>
    </source>
</evidence>
<comment type="caution">
    <text evidence="10">The sequence shown here is derived from an EMBL/GenBank/DDBJ whole genome shotgun (WGS) entry which is preliminary data.</text>
</comment>
<dbReference type="InterPro" id="IPR013783">
    <property type="entry name" value="Ig-like_fold"/>
</dbReference>
<dbReference type="Gene3D" id="2.60.40.1450">
    <property type="entry name" value="LAG1, DNA binding domain"/>
    <property type="match status" value="1"/>
</dbReference>
<evidence type="ECO:0000313" key="11">
    <source>
        <dbReference type="Proteomes" id="UP001642540"/>
    </source>
</evidence>
<keyword evidence="6" id="KW-0539">Nucleus</keyword>
<comment type="similarity">
    <text evidence="2">Belongs to the Su(H) family.</text>
</comment>
<dbReference type="Gene3D" id="2.60.40.10">
    <property type="entry name" value="Immunoglobulins"/>
    <property type="match status" value="1"/>
</dbReference>
<dbReference type="Pfam" id="PF20144">
    <property type="entry name" value="TIG_SUH"/>
    <property type="match status" value="1"/>
</dbReference>
<evidence type="ECO:0000259" key="8">
    <source>
        <dbReference type="SMART" id="SM01267"/>
    </source>
</evidence>
<dbReference type="SUPFAM" id="SSF110217">
    <property type="entry name" value="DNA-binding protein LAG-1 (CSL)"/>
    <property type="match status" value="1"/>
</dbReference>
<keyword evidence="3" id="KW-0805">Transcription regulation</keyword>
<dbReference type="InterPro" id="IPR038007">
    <property type="entry name" value="RBP-Jkappa_IPT"/>
</dbReference>
<feature type="domain" description="RBP-J/Cbf11/Cbf12 DNA binding" evidence="8">
    <location>
        <begin position="324"/>
        <end position="455"/>
    </location>
</feature>
<feature type="domain" description="Beta-trefoil DNA-binding" evidence="9">
    <location>
        <begin position="456"/>
        <end position="605"/>
    </location>
</feature>
<name>A0ABP1Q070_9HEXA</name>
<comment type="subcellular location">
    <subcellularLocation>
        <location evidence="1">Nucleus</location>
    </subcellularLocation>
</comment>
<evidence type="ECO:0000256" key="6">
    <source>
        <dbReference type="ARBA" id="ARBA00023242"/>
    </source>
</evidence>
<dbReference type="Pfam" id="PF09271">
    <property type="entry name" value="LAG1-DNAbind"/>
    <property type="match status" value="1"/>
</dbReference>
<feature type="region of interest" description="Disordered" evidence="7">
    <location>
        <begin position="21"/>
        <end position="157"/>
    </location>
</feature>
<gene>
    <name evidence="10" type="ORF">ODALV1_LOCUS5736</name>
</gene>
<dbReference type="SMART" id="SM01268">
    <property type="entry name" value="BTD"/>
    <property type="match status" value="1"/>
</dbReference>
<dbReference type="SUPFAM" id="SSF49417">
    <property type="entry name" value="p53-like transcription factors"/>
    <property type="match status" value="1"/>
</dbReference>
<dbReference type="PANTHER" id="PTHR10665">
    <property type="entry name" value="RECOMBINING BINDING PROTEIN SUPPRESSOR OF HAIRLESS"/>
    <property type="match status" value="1"/>
</dbReference>
<dbReference type="InterPro" id="IPR036358">
    <property type="entry name" value="BTD_sf"/>
</dbReference>
<dbReference type="InterPro" id="IPR015351">
    <property type="entry name" value="RBP-J/Cbf11/Cbf12_DNA-bd"/>
</dbReference>
<protein>
    <recommendedName>
        <fullName evidence="12">Suppressor of hairless protein</fullName>
    </recommendedName>
</protein>
<feature type="region of interest" description="Disordered" evidence="7">
    <location>
        <begin position="742"/>
        <end position="789"/>
    </location>
</feature>
<feature type="compositionally biased region" description="Low complexity" evidence="7">
    <location>
        <begin position="119"/>
        <end position="133"/>
    </location>
</feature>
<evidence type="ECO:0000256" key="5">
    <source>
        <dbReference type="ARBA" id="ARBA00023163"/>
    </source>
</evidence>